<feature type="compositionally biased region" description="Basic and acidic residues" evidence="1">
    <location>
        <begin position="12"/>
        <end position="22"/>
    </location>
</feature>
<organism evidence="2 3">
    <name type="scientific">Kibdelosporangium lantanae</name>
    <dbReference type="NCBI Taxonomy" id="1497396"/>
    <lineage>
        <taxon>Bacteria</taxon>
        <taxon>Bacillati</taxon>
        <taxon>Actinomycetota</taxon>
        <taxon>Actinomycetes</taxon>
        <taxon>Pseudonocardiales</taxon>
        <taxon>Pseudonocardiaceae</taxon>
        <taxon>Kibdelosporangium</taxon>
    </lineage>
</organism>
<feature type="non-terminal residue" evidence="2">
    <location>
        <position position="1"/>
    </location>
</feature>
<evidence type="ECO:0000313" key="3">
    <source>
        <dbReference type="Proteomes" id="UP001597045"/>
    </source>
</evidence>
<reference evidence="3" key="1">
    <citation type="journal article" date="2019" name="Int. J. Syst. Evol. Microbiol.">
        <title>The Global Catalogue of Microorganisms (GCM) 10K type strain sequencing project: providing services to taxonomists for standard genome sequencing and annotation.</title>
        <authorList>
            <consortium name="The Broad Institute Genomics Platform"/>
            <consortium name="The Broad Institute Genome Sequencing Center for Infectious Disease"/>
            <person name="Wu L."/>
            <person name="Ma J."/>
        </authorList>
    </citation>
    <scope>NUCLEOTIDE SEQUENCE [LARGE SCALE GENOMIC DNA]</scope>
    <source>
        <strain evidence="3">JCM 31486</strain>
    </source>
</reference>
<accession>A0ABW3MRF1</accession>
<evidence type="ECO:0000256" key="1">
    <source>
        <dbReference type="SAM" id="MobiDB-lite"/>
    </source>
</evidence>
<keyword evidence="3" id="KW-1185">Reference proteome</keyword>
<gene>
    <name evidence="2" type="ORF">ACFQ1S_42575</name>
</gene>
<name>A0ABW3MRF1_9PSEU</name>
<comment type="caution">
    <text evidence="2">The sequence shown here is derived from an EMBL/GenBank/DDBJ whole genome shotgun (WGS) entry which is preliminary data.</text>
</comment>
<evidence type="ECO:0000313" key="2">
    <source>
        <dbReference type="EMBL" id="MFD1051775.1"/>
    </source>
</evidence>
<protein>
    <submittedName>
        <fullName evidence="2">Uncharacterized protein</fullName>
    </submittedName>
</protein>
<proteinExistence type="predicted"/>
<sequence>RPRRWPRSGRVPRVEALDQRDENQTVFAEPNGTMTAELSVRPVWVKQGTNWVKPDTSLVRRTDGNLSPCATSAEIELSGGGSGPLVRFAKDGRAVTL</sequence>
<feature type="region of interest" description="Disordered" evidence="1">
    <location>
        <begin position="1"/>
        <end position="22"/>
    </location>
</feature>
<dbReference type="Proteomes" id="UP001597045">
    <property type="component" value="Unassembled WGS sequence"/>
</dbReference>
<dbReference type="EMBL" id="JBHTIS010003860">
    <property type="protein sequence ID" value="MFD1051775.1"/>
    <property type="molecule type" value="Genomic_DNA"/>
</dbReference>